<evidence type="ECO:0000313" key="3">
    <source>
        <dbReference type="Proteomes" id="UP000230251"/>
    </source>
</evidence>
<comment type="caution">
    <text evidence="2">The sequence shown here is derived from an EMBL/GenBank/DDBJ whole genome shotgun (WGS) entry which is preliminary data.</text>
</comment>
<feature type="transmembrane region" description="Helical" evidence="1">
    <location>
        <begin position="113"/>
        <end position="135"/>
    </location>
</feature>
<keyword evidence="1" id="KW-1133">Transmembrane helix</keyword>
<protein>
    <submittedName>
        <fullName evidence="2">Uncharacterized protein</fullName>
    </submittedName>
</protein>
<dbReference type="AlphaFoldDB" id="A0A2M8ENC1"/>
<proteinExistence type="predicted"/>
<keyword evidence="1" id="KW-0812">Transmembrane</keyword>
<accession>A0A2M8ENC1</accession>
<feature type="transmembrane region" description="Helical" evidence="1">
    <location>
        <begin position="5"/>
        <end position="24"/>
    </location>
</feature>
<organism evidence="2 3">
    <name type="scientific">Candidatus Uhrbacteria bacterium CG_4_9_14_0_2_um_filter_41_50</name>
    <dbReference type="NCBI Taxonomy" id="1975031"/>
    <lineage>
        <taxon>Bacteria</taxon>
        <taxon>Candidatus Uhriibacteriota</taxon>
    </lineage>
</organism>
<evidence type="ECO:0000256" key="1">
    <source>
        <dbReference type="SAM" id="Phobius"/>
    </source>
</evidence>
<reference evidence="3" key="1">
    <citation type="submission" date="2017-09" db="EMBL/GenBank/DDBJ databases">
        <title>Depth-based differentiation of microbial function through sediment-hosted aquifers and enrichment of novel symbionts in the deep terrestrial subsurface.</title>
        <authorList>
            <person name="Probst A.J."/>
            <person name="Ladd B."/>
            <person name="Jarett J.K."/>
            <person name="Geller-Mcgrath D.E."/>
            <person name="Sieber C.M.K."/>
            <person name="Emerson J.B."/>
            <person name="Anantharaman K."/>
            <person name="Thomas B.C."/>
            <person name="Malmstrom R."/>
            <person name="Stieglmeier M."/>
            <person name="Klingl A."/>
            <person name="Woyke T."/>
            <person name="Ryan C.M."/>
            <person name="Banfield J.F."/>
        </authorList>
    </citation>
    <scope>NUCLEOTIDE SEQUENCE [LARGE SCALE GENOMIC DNA]</scope>
</reference>
<evidence type="ECO:0000313" key="2">
    <source>
        <dbReference type="EMBL" id="PJC24252.1"/>
    </source>
</evidence>
<feature type="transmembrane region" description="Helical" evidence="1">
    <location>
        <begin position="30"/>
        <end position="46"/>
    </location>
</feature>
<dbReference type="EMBL" id="PFSI01000054">
    <property type="protein sequence ID" value="PJC24252.1"/>
    <property type="molecule type" value="Genomic_DNA"/>
</dbReference>
<feature type="transmembrane region" description="Helical" evidence="1">
    <location>
        <begin position="67"/>
        <end position="93"/>
    </location>
</feature>
<gene>
    <name evidence="2" type="ORF">CO057_03760</name>
</gene>
<dbReference type="Proteomes" id="UP000230251">
    <property type="component" value="Unassembled WGS sequence"/>
</dbReference>
<name>A0A2M8ENC1_9BACT</name>
<keyword evidence="1" id="KW-0472">Membrane</keyword>
<sequence>MKTDFYRYIFAVVMSAGWIAFSNHLGDAELGVYALIAITIMFPITLHDERRGNRLDDWRYSILRAVIISFFWFPLITLAAIIGTFAYLIMFVINMITKRDVREVVFGVVTKILSLPIWIPGWLIAGVFNTVGLTIEDFDRKRTERRLVKRLRDDD</sequence>